<dbReference type="EMBL" id="KN819335">
    <property type="protein sequence ID" value="KIJ15688.1"/>
    <property type="molecule type" value="Genomic_DNA"/>
</dbReference>
<organism evidence="1 2">
    <name type="scientific">Paxillus involutus ATCC 200175</name>
    <dbReference type="NCBI Taxonomy" id="664439"/>
    <lineage>
        <taxon>Eukaryota</taxon>
        <taxon>Fungi</taxon>
        <taxon>Dikarya</taxon>
        <taxon>Basidiomycota</taxon>
        <taxon>Agaricomycotina</taxon>
        <taxon>Agaricomycetes</taxon>
        <taxon>Agaricomycetidae</taxon>
        <taxon>Boletales</taxon>
        <taxon>Paxilineae</taxon>
        <taxon>Paxillaceae</taxon>
        <taxon>Paxillus</taxon>
    </lineage>
</organism>
<evidence type="ECO:0000313" key="1">
    <source>
        <dbReference type="EMBL" id="KIJ15688.1"/>
    </source>
</evidence>
<sequence length="83" mass="9097">MTGVQCSIPVFAGLLPDPHNVQVLCLLFVLCHWHGLAKLYVHTDETLQIFEMVTKDLGNCICSFVSDACPSFPSKELACEAEA</sequence>
<dbReference type="OrthoDB" id="3269417at2759"/>
<gene>
    <name evidence="1" type="ORF">PAXINDRAFT_76372</name>
</gene>
<keyword evidence="2" id="KW-1185">Reference proteome</keyword>
<reference evidence="1 2" key="1">
    <citation type="submission" date="2014-06" db="EMBL/GenBank/DDBJ databases">
        <authorList>
            <consortium name="DOE Joint Genome Institute"/>
            <person name="Kuo A."/>
            <person name="Kohler A."/>
            <person name="Nagy L.G."/>
            <person name="Floudas D."/>
            <person name="Copeland A."/>
            <person name="Barry K.W."/>
            <person name="Cichocki N."/>
            <person name="Veneault-Fourrey C."/>
            <person name="LaButti K."/>
            <person name="Lindquist E.A."/>
            <person name="Lipzen A."/>
            <person name="Lundell T."/>
            <person name="Morin E."/>
            <person name="Murat C."/>
            <person name="Sun H."/>
            <person name="Tunlid A."/>
            <person name="Henrissat B."/>
            <person name="Grigoriev I.V."/>
            <person name="Hibbett D.S."/>
            <person name="Martin F."/>
            <person name="Nordberg H.P."/>
            <person name="Cantor M.N."/>
            <person name="Hua S.X."/>
        </authorList>
    </citation>
    <scope>NUCLEOTIDE SEQUENCE [LARGE SCALE GENOMIC DNA]</scope>
    <source>
        <strain evidence="1 2">ATCC 200175</strain>
    </source>
</reference>
<accession>A0A0C9TZB0</accession>
<reference evidence="2" key="2">
    <citation type="submission" date="2015-01" db="EMBL/GenBank/DDBJ databases">
        <title>Evolutionary Origins and Diversification of the Mycorrhizal Mutualists.</title>
        <authorList>
            <consortium name="DOE Joint Genome Institute"/>
            <consortium name="Mycorrhizal Genomics Consortium"/>
            <person name="Kohler A."/>
            <person name="Kuo A."/>
            <person name="Nagy L.G."/>
            <person name="Floudas D."/>
            <person name="Copeland A."/>
            <person name="Barry K.W."/>
            <person name="Cichocki N."/>
            <person name="Veneault-Fourrey C."/>
            <person name="LaButti K."/>
            <person name="Lindquist E.A."/>
            <person name="Lipzen A."/>
            <person name="Lundell T."/>
            <person name="Morin E."/>
            <person name="Murat C."/>
            <person name="Riley R."/>
            <person name="Ohm R."/>
            <person name="Sun H."/>
            <person name="Tunlid A."/>
            <person name="Henrissat B."/>
            <person name="Grigoriev I.V."/>
            <person name="Hibbett D.S."/>
            <person name="Martin F."/>
        </authorList>
    </citation>
    <scope>NUCLEOTIDE SEQUENCE [LARGE SCALE GENOMIC DNA]</scope>
    <source>
        <strain evidence="2">ATCC 200175</strain>
    </source>
</reference>
<dbReference type="HOGENOM" id="CLU_171992_0_0_1"/>
<protein>
    <submittedName>
        <fullName evidence="1">Uncharacterized protein</fullName>
    </submittedName>
</protein>
<name>A0A0C9TZB0_PAXIN</name>
<proteinExistence type="predicted"/>
<dbReference type="AlphaFoldDB" id="A0A0C9TZB0"/>
<dbReference type="Proteomes" id="UP000053647">
    <property type="component" value="Unassembled WGS sequence"/>
</dbReference>
<evidence type="ECO:0000313" key="2">
    <source>
        <dbReference type="Proteomes" id="UP000053647"/>
    </source>
</evidence>